<name>A0A068WWQ1_ECHGR</name>
<dbReference type="OrthoDB" id="6247869at2759"/>
<reference evidence="1 2" key="1">
    <citation type="journal article" date="2013" name="Nature">
        <title>The genomes of four tapeworm species reveal adaptations to parasitism.</title>
        <authorList>
            <person name="Tsai I.J."/>
            <person name="Zarowiecki M."/>
            <person name="Holroyd N."/>
            <person name="Garciarrubio A."/>
            <person name="Sanchez-Flores A."/>
            <person name="Brooks K.L."/>
            <person name="Tracey A."/>
            <person name="Bobes R.J."/>
            <person name="Fragoso G."/>
            <person name="Sciutto E."/>
            <person name="Aslett M."/>
            <person name="Beasley H."/>
            <person name="Bennett H.M."/>
            <person name="Cai J."/>
            <person name="Camicia F."/>
            <person name="Clark R."/>
            <person name="Cucher M."/>
            <person name="De Silva N."/>
            <person name="Day T.A."/>
            <person name="Deplazes P."/>
            <person name="Estrada K."/>
            <person name="Fernandez C."/>
            <person name="Holland P.W."/>
            <person name="Hou J."/>
            <person name="Hu S."/>
            <person name="Huckvale T."/>
            <person name="Hung S.S."/>
            <person name="Kamenetzky L."/>
            <person name="Keane J.A."/>
            <person name="Kiss F."/>
            <person name="Koziol U."/>
            <person name="Lambert O."/>
            <person name="Liu K."/>
            <person name="Luo X."/>
            <person name="Luo Y."/>
            <person name="Macchiaroli N."/>
            <person name="Nichol S."/>
            <person name="Paps J."/>
            <person name="Parkinson J."/>
            <person name="Pouchkina-Stantcheva N."/>
            <person name="Riddiford N."/>
            <person name="Rosenzvit M."/>
            <person name="Salinas G."/>
            <person name="Wasmuth J.D."/>
            <person name="Zamanian M."/>
            <person name="Zheng Y."/>
            <person name="Cai X."/>
            <person name="Soberon X."/>
            <person name="Olson P.D."/>
            <person name="Laclette J.P."/>
            <person name="Brehm K."/>
            <person name="Berriman M."/>
            <person name="Garciarrubio A."/>
            <person name="Bobes R.J."/>
            <person name="Fragoso G."/>
            <person name="Sanchez-Flores A."/>
            <person name="Estrada K."/>
            <person name="Cevallos M.A."/>
            <person name="Morett E."/>
            <person name="Gonzalez V."/>
            <person name="Portillo T."/>
            <person name="Ochoa-Leyva A."/>
            <person name="Jose M.V."/>
            <person name="Sciutto E."/>
            <person name="Landa A."/>
            <person name="Jimenez L."/>
            <person name="Valdes V."/>
            <person name="Carrero J.C."/>
            <person name="Larralde C."/>
            <person name="Morales-Montor J."/>
            <person name="Limon-Lason J."/>
            <person name="Soberon X."/>
            <person name="Laclette J.P."/>
        </authorList>
    </citation>
    <scope>NUCLEOTIDE SEQUENCE [LARGE SCALE GENOMIC DNA]</scope>
</reference>
<reference evidence="3" key="3">
    <citation type="submission" date="2020-10" db="UniProtKB">
        <authorList>
            <consortium name="WormBaseParasite"/>
        </authorList>
    </citation>
    <scope>IDENTIFICATION</scope>
</reference>
<organism evidence="1">
    <name type="scientific">Echinococcus granulosus</name>
    <name type="common">Hydatid tapeworm</name>
    <dbReference type="NCBI Taxonomy" id="6210"/>
    <lineage>
        <taxon>Eukaryota</taxon>
        <taxon>Metazoa</taxon>
        <taxon>Spiralia</taxon>
        <taxon>Lophotrochozoa</taxon>
        <taxon>Platyhelminthes</taxon>
        <taxon>Cestoda</taxon>
        <taxon>Eucestoda</taxon>
        <taxon>Cyclophyllidea</taxon>
        <taxon>Taeniidae</taxon>
        <taxon>Echinococcus</taxon>
        <taxon>Echinococcus granulosus group</taxon>
    </lineage>
</organism>
<proteinExistence type="predicted"/>
<gene>
    <name evidence="1" type="ORF">EgrG_002033800</name>
</gene>
<dbReference type="WBParaSite" id="EgrG_002033800">
    <property type="protein sequence ID" value="EgrG_002033800"/>
    <property type="gene ID" value="EgrG_002033800"/>
</dbReference>
<evidence type="ECO:0000313" key="3">
    <source>
        <dbReference type="WBParaSite" id="EgrG_002033800"/>
    </source>
</evidence>
<accession>A0A068WWQ1</accession>
<dbReference type="AlphaFoldDB" id="A0A068WWQ1"/>
<sequence>MVLKNAKGPRPSVHIVAPIPSKLAYYDSGQRIKKNEDNATLRLFMPIQPFDDKYEEVKDISCRTDIDKEANARNAAMREVFESPYAWKRHFQGFDARLEQETRYEMGIEEIISRRRLNVADFSPMESPYVPGIILVLVNAIESHCFRENFWAWMLCEWLQFHQEAVDLLGHLLFVHKQVPFLQNMLRGLSPALLIRTLRVFLSTFSPKLIHLFKRDIEAITKRPLYDQFNRPDPNIRLIVQHALLPYSRTVIDTAAFLMLHIQHFLLMHTTSNSERALIAKIYGPLLISFSERPVAINKTTTFVSEEASLLETILEVCNSSFWNRLAMLKISSAFDNMKKLAVKLPNLKNLSSIVGKIFQEEFGISNFVSERYLPRHKKYQDLKGKWNTHVVRQPFILDKADENERKTKEGQAETRLRKPISGSCVIQKNTKPDPSVPKAKVLPETEDFHFIPIRSNEAILRDIQKMLLVAVDAWYLAAKRWEDVPPGKALRNQDDPPPLIEVNSESSLILPTSNEYVTKNF</sequence>
<dbReference type="Proteomes" id="UP000492820">
    <property type="component" value="Unassembled WGS sequence"/>
</dbReference>
<evidence type="ECO:0000313" key="2">
    <source>
        <dbReference type="Proteomes" id="UP000492820"/>
    </source>
</evidence>
<dbReference type="EMBL" id="LK028588">
    <property type="protein sequence ID" value="CDS22884.1"/>
    <property type="molecule type" value="Genomic_DNA"/>
</dbReference>
<protein>
    <submittedName>
        <fullName evidence="1 3">Uncharacterized protein</fullName>
    </submittedName>
</protein>
<reference evidence="1" key="2">
    <citation type="submission" date="2014-06" db="EMBL/GenBank/DDBJ databases">
        <authorList>
            <person name="Aslett M."/>
        </authorList>
    </citation>
    <scope>NUCLEOTIDE SEQUENCE</scope>
</reference>
<evidence type="ECO:0000313" key="1">
    <source>
        <dbReference type="EMBL" id="CDS22884.1"/>
    </source>
</evidence>